<gene>
    <name evidence="3" type="ORF">SeLEV6574_g03903</name>
    <name evidence="4" type="ORF">SeMB42_g00584</name>
</gene>
<protein>
    <recommendedName>
        <fullName evidence="2">FHA domain-containing protein</fullName>
    </recommendedName>
</protein>
<feature type="compositionally biased region" description="Low complexity" evidence="1">
    <location>
        <begin position="220"/>
        <end position="238"/>
    </location>
</feature>
<dbReference type="VEuPathDB" id="FungiDB:SeMB42_g00584"/>
<dbReference type="InterPro" id="IPR008984">
    <property type="entry name" value="SMAD_FHA_dom_sf"/>
</dbReference>
<proteinExistence type="predicted"/>
<dbReference type="AlphaFoldDB" id="A0A507D1L9"/>
<dbReference type="SMART" id="SM00240">
    <property type="entry name" value="FHA"/>
    <property type="match status" value="1"/>
</dbReference>
<evidence type="ECO:0000313" key="4">
    <source>
        <dbReference type="EMBL" id="TPX53883.1"/>
    </source>
</evidence>
<dbReference type="PANTHER" id="PTHR15715:SF37">
    <property type="entry name" value="LD47843P"/>
    <property type="match status" value="1"/>
</dbReference>
<dbReference type="STRING" id="286115.A0A507D1L9"/>
<feature type="domain" description="FHA" evidence="2">
    <location>
        <begin position="41"/>
        <end position="98"/>
    </location>
</feature>
<dbReference type="Proteomes" id="UP000320475">
    <property type="component" value="Unassembled WGS sequence"/>
</dbReference>
<keyword evidence="5" id="KW-1185">Reference proteome</keyword>
<dbReference type="InterPro" id="IPR000253">
    <property type="entry name" value="FHA_dom"/>
</dbReference>
<evidence type="ECO:0000256" key="1">
    <source>
        <dbReference type="SAM" id="MobiDB-lite"/>
    </source>
</evidence>
<dbReference type="PANTHER" id="PTHR15715">
    <property type="entry name" value="CENTROSOMAL PROTEIN OF 170 KDA"/>
    <property type="match status" value="1"/>
</dbReference>
<dbReference type="Gene3D" id="2.60.200.20">
    <property type="match status" value="1"/>
</dbReference>
<dbReference type="Pfam" id="PF00498">
    <property type="entry name" value="FHA"/>
    <property type="match status" value="1"/>
</dbReference>
<dbReference type="InterPro" id="IPR051176">
    <property type="entry name" value="Cent_Immune-Sig_Mod"/>
</dbReference>
<evidence type="ECO:0000313" key="6">
    <source>
        <dbReference type="Proteomes" id="UP000320475"/>
    </source>
</evidence>
<dbReference type="EMBL" id="QEAN01000011">
    <property type="protein sequence ID" value="TPX53883.1"/>
    <property type="molecule type" value="Genomic_DNA"/>
</dbReference>
<feature type="region of interest" description="Disordered" evidence="1">
    <location>
        <begin position="217"/>
        <end position="238"/>
    </location>
</feature>
<evidence type="ECO:0000313" key="3">
    <source>
        <dbReference type="EMBL" id="TPX45362.1"/>
    </source>
</evidence>
<organism evidence="3 6">
    <name type="scientific">Synchytrium endobioticum</name>
    <dbReference type="NCBI Taxonomy" id="286115"/>
    <lineage>
        <taxon>Eukaryota</taxon>
        <taxon>Fungi</taxon>
        <taxon>Fungi incertae sedis</taxon>
        <taxon>Chytridiomycota</taxon>
        <taxon>Chytridiomycota incertae sedis</taxon>
        <taxon>Chytridiomycetes</taxon>
        <taxon>Synchytriales</taxon>
        <taxon>Synchytriaceae</taxon>
        <taxon>Synchytrium</taxon>
    </lineage>
</organism>
<dbReference type="PROSITE" id="PS50006">
    <property type="entry name" value="FHA_DOMAIN"/>
    <property type="match status" value="1"/>
</dbReference>
<accession>A0A507D1L9</accession>
<sequence length="238" mass="25287">MDPSSSPGDAPSPDPEIPSIAFVALNGAFKGRRVFRLDAPIYLGRQIDNVDGANPMNALRFPAKVVSRQHAIITCRNGKAFIQDTKSSSGTFLNGHRLSAQAQESPLTALYNGDTLKLGEDCDVNGVLHSSIVMKVEIHVASLASPSKSLVEFRNVENVEDIDADFSTDPAVKNHVEVEFRAVLSALLDGIDPPLVRLQAIIDGKLDPTALPDIPAAVASNRLSPSGSSSPQPGRSRG</sequence>
<dbReference type="Proteomes" id="UP000317494">
    <property type="component" value="Unassembled WGS sequence"/>
</dbReference>
<comment type="caution">
    <text evidence="3">The sequence shown here is derived from an EMBL/GenBank/DDBJ whole genome shotgun (WGS) entry which is preliminary data.</text>
</comment>
<dbReference type="SUPFAM" id="SSF49879">
    <property type="entry name" value="SMAD/FHA domain"/>
    <property type="match status" value="1"/>
</dbReference>
<dbReference type="OrthoDB" id="687730at2759"/>
<evidence type="ECO:0000259" key="2">
    <source>
        <dbReference type="PROSITE" id="PS50006"/>
    </source>
</evidence>
<reference evidence="5 6" key="1">
    <citation type="journal article" date="2019" name="Sci. Rep.">
        <title>Comparative genomics of chytrid fungi reveal insights into the obligate biotrophic and pathogenic lifestyle of Synchytrium endobioticum.</title>
        <authorList>
            <person name="van de Vossenberg B.T.L.H."/>
            <person name="Warris S."/>
            <person name="Nguyen H.D.T."/>
            <person name="van Gent-Pelzer M.P.E."/>
            <person name="Joly D.L."/>
            <person name="van de Geest H.C."/>
            <person name="Bonants P.J.M."/>
            <person name="Smith D.S."/>
            <person name="Levesque C.A."/>
            <person name="van der Lee T.A.J."/>
        </authorList>
    </citation>
    <scope>NUCLEOTIDE SEQUENCE [LARGE SCALE GENOMIC DNA]</scope>
    <source>
        <strain evidence="3 6">LEV6574</strain>
        <strain evidence="4 5">MB42</strain>
    </source>
</reference>
<dbReference type="EMBL" id="QEAM01000143">
    <property type="protein sequence ID" value="TPX45362.1"/>
    <property type="molecule type" value="Genomic_DNA"/>
</dbReference>
<evidence type="ECO:0000313" key="5">
    <source>
        <dbReference type="Proteomes" id="UP000317494"/>
    </source>
</evidence>
<name>A0A507D1L9_9FUNG</name>